<protein>
    <recommendedName>
        <fullName evidence="2">Thioesterase domain-containing protein</fullName>
    </recommendedName>
</protein>
<reference evidence="3" key="1">
    <citation type="journal article" date="2017" name="Nature">
        <title>The genome of Chenopodium quinoa.</title>
        <authorList>
            <person name="Jarvis D.E."/>
            <person name="Ho Y.S."/>
            <person name="Lightfoot D.J."/>
            <person name="Schmoeckel S.M."/>
            <person name="Li B."/>
            <person name="Borm T.J.A."/>
            <person name="Ohyanagi H."/>
            <person name="Mineta K."/>
            <person name="Michell C.T."/>
            <person name="Saber N."/>
            <person name="Kharbatia N.M."/>
            <person name="Rupper R.R."/>
            <person name="Sharp A.R."/>
            <person name="Dally N."/>
            <person name="Boughton B.A."/>
            <person name="Woo Y.H."/>
            <person name="Gao G."/>
            <person name="Schijlen E.G.W.M."/>
            <person name="Guo X."/>
            <person name="Momin A.A."/>
            <person name="Negrao S."/>
            <person name="Al-Babili S."/>
            <person name="Gehring C."/>
            <person name="Roessner U."/>
            <person name="Jung C."/>
            <person name="Murphy K."/>
            <person name="Arold S.T."/>
            <person name="Gojobori T."/>
            <person name="van der Linden C.G."/>
            <person name="van Loo E.N."/>
            <person name="Jellen E.N."/>
            <person name="Maughan P.J."/>
            <person name="Tester M."/>
        </authorList>
    </citation>
    <scope>NUCLEOTIDE SEQUENCE [LARGE SCALE GENOMIC DNA]</scope>
    <source>
        <strain evidence="3">cv. PI 614886</strain>
    </source>
</reference>
<dbReference type="AlphaFoldDB" id="A0A803KU27"/>
<dbReference type="OMA" id="VVTPKCC"/>
<dbReference type="Proteomes" id="UP000596660">
    <property type="component" value="Unplaced"/>
</dbReference>
<dbReference type="PANTHER" id="PTHR43240">
    <property type="entry name" value="1,4-DIHYDROXY-2-NAPHTHOYL-COA THIOESTERASE 1"/>
    <property type="match status" value="1"/>
</dbReference>
<proteinExistence type="predicted"/>
<dbReference type="InterPro" id="IPR003736">
    <property type="entry name" value="PAAI_dom"/>
</dbReference>
<dbReference type="PANTHER" id="PTHR43240:SF5">
    <property type="entry name" value="1,4-DIHYDROXY-2-NAPHTHOYL-COA THIOESTERASE 1"/>
    <property type="match status" value="1"/>
</dbReference>
<sequence>MENPPQQPPSSAVPDLKNTNKTAELDSPLHTIGFEIDELSPSCVSGHLVVTPKCCQPFKVLHGGVSALISEALASIGAYLACGMKRVAGIHLSIDHMRSAQVGDLVFAQATPLSSGRTIQDAISSEVNLEIDHLKGRRRRGLGLEVEDEVEGGVTLSVFFCNGFGVAAKS</sequence>
<dbReference type="EnsemblPlants" id="AUR62002535-RA">
    <property type="protein sequence ID" value="AUR62002535-RA:cds"/>
    <property type="gene ID" value="AUR62002535"/>
</dbReference>
<name>A0A803KU27_CHEQI</name>
<evidence type="ECO:0000259" key="2">
    <source>
        <dbReference type="Pfam" id="PF03061"/>
    </source>
</evidence>
<dbReference type="GO" id="GO:0042372">
    <property type="term" value="P:phylloquinone biosynthetic process"/>
    <property type="evidence" value="ECO:0007669"/>
    <property type="project" value="TreeGrafter"/>
</dbReference>
<organism evidence="3 4">
    <name type="scientific">Chenopodium quinoa</name>
    <name type="common">Quinoa</name>
    <dbReference type="NCBI Taxonomy" id="63459"/>
    <lineage>
        <taxon>Eukaryota</taxon>
        <taxon>Viridiplantae</taxon>
        <taxon>Streptophyta</taxon>
        <taxon>Embryophyta</taxon>
        <taxon>Tracheophyta</taxon>
        <taxon>Spermatophyta</taxon>
        <taxon>Magnoliopsida</taxon>
        <taxon>eudicotyledons</taxon>
        <taxon>Gunneridae</taxon>
        <taxon>Pentapetalae</taxon>
        <taxon>Caryophyllales</taxon>
        <taxon>Chenopodiaceae</taxon>
        <taxon>Chenopodioideae</taxon>
        <taxon>Atripliceae</taxon>
        <taxon>Chenopodium</taxon>
    </lineage>
</organism>
<feature type="domain" description="Thioesterase" evidence="2">
    <location>
        <begin position="59"/>
        <end position="120"/>
    </location>
</feature>
<dbReference type="Pfam" id="PF03061">
    <property type="entry name" value="4HBT"/>
    <property type="match status" value="1"/>
</dbReference>
<reference evidence="3" key="2">
    <citation type="submission" date="2021-03" db="UniProtKB">
        <authorList>
            <consortium name="EnsemblPlants"/>
        </authorList>
    </citation>
    <scope>IDENTIFICATION</scope>
</reference>
<dbReference type="CDD" id="cd03443">
    <property type="entry name" value="PaaI_thioesterase"/>
    <property type="match status" value="1"/>
</dbReference>
<dbReference type="GO" id="GO:0061522">
    <property type="term" value="F:1,4-dihydroxy-2-naphthoyl-CoA thioesterase activity"/>
    <property type="evidence" value="ECO:0007669"/>
    <property type="project" value="TreeGrafter"/>
</dbReference>
<dbReference type="Gramene" id="AUR62002535-RA">
    <property type="protein sequence ID" value="AUR62002535-RA:cds"/>
    <property type="gene ID" value="AUR62002535"/>
</dbReference>
<keyword evidence="1" id="KW-0378">Hydrolase</keyword>
<evidence type="ECO:0000313" key="4">
    <source>
        <dbReference type="Proteomes" id="UP000596660"/>
    </source>
</evidence>
<dbReference type="InterPro" id="IPR029069">
    <property type="entry name" value="HotDog_dom_sf"/>
</dbReference>
<keyword evidence="4" id="KW-1185">Reference proteome</keyword>
<dbReference type="InterPro" id="IPR006683">
    <property type="entry name" value="Thioestr_dom"/>
</dbReference>
<dbReference type="SUPFAM" id="SSF54637">
    <property type="entry name" value="Thioesterase/thiol ester dehydrase-isomerase"/>
    <property type="match status" value="1"/>
</dbReference>
<accession>A0A803KU27</accession>
<dbReference type="NCBIfam" id="TIGR00369">
    <property type="entry name" value="unchar_dom_1"/>
    <property type="match status" value="1"/>
</dbReference>
<evidence type="ECO:0000256" key="1">
    <source>
        <dbReference type="ARBA" id="ARBA00022801"/>
    </source>
</evidence>
<dbReference type="Gene3D" id="3.10.129.10">
    <property type="entry name" value="Hotdog Thioesterase"/>
    <property type="match status" value="1"/>
</dbReference>
<dbReference type="GO" id="GO:0005777">
    <property type="term" value="C:peroxisome"/>
    <property type="evidence" value="ECO:0007669"/>
    <property type="project" value="TreeGrafter"/>
</dbReference>
<evidence type="ECO:0000313" key="3">
    <source>
        <dbReference type="EnsemblPlants" id="AUR62002535-RA:cds"/>
    </source>
</evidence>